<evidence type="ECO:0000256" key="2">
    <source>
        <dbReference type="ARBA" id="ARBA00022692"/>
    </source>
</evidence>
<comment type="caution">
    <text evidence="6">The sequence shown here is derived from an EMBL/GenBank/DDBJ whole genome shotgun (WGS) entry which is preliminary data.</text>
</comment>
<keyword evidence="3 5" id="KW-1133">Transmembrane helix</keyword>
<dbReference type="InterPro" id="IPR036259">
    <property type="entry name" value="MFS_trans_sf"/>
</dbReference>
<evidence type="ECO:0000313" key="6">
    <source>
        <dbReference type="EMBL" id="KAK7105147.1"/>
    </source>
</evidence>
<feature type="transmembrane region" description="Helical" evidence="5">
    <location>
        <begin position="132"/>
        <end position="155"/>
    </location>
</feature>
<evidence type="ECO:0000256" key="1">
    <source>
        <dbReference type="ARBA" id="ARBA00004141"/>
    </source>
</evidence>
<feature type="transmembrane region" description="Helical" evidence="5">
    <location>
        <begin position="33"/>
        <end position="53"/>
    </location>
</feature>
<dbReference type="Proteomes" id="UP001374579">
    <property type="component" value="Unassembled WGS sequence"/>
</dbReference>
<name>A0AAN9BGP6_9CAEN</name>
<accession>A0AAN9BGP6</accession>
<proteinExistence type="predicted"/>
<gene>
    <name evidence="6" type="ORF">V1264_019747</name>
</gene>
<comment type="subcellular location">
    <subcellularLocation>
        <location evidence="1">Membrane</location>
        <topology evidence="1">Multi-pass membrane protein</topology>
    </subcellularLocation>
</comment>
<keyword evidence="2 5" id="KW-0812">Transmembrane</keyword>
<dbReference type="SUPFAM" id="SSF103473">
    <property type="entry name" value="MFS general substrate transporter"/>
    <property type="match status" value="1"/>
</dbReference>
<dbReference type="PANTHER" id="PTHR23507:SF1">
    <property type="entry name" value="FI18259P1-RELATED"/>
    <property type="match status" value="1"/>
</dbReference>
<dbReference type="PANTHER" id="PTHR23507">
    <property type="entry name" value="ZGC:174356"/>
    <property type="match status" value="1"/>
</dbReference>
<protein>
    <recommendedName>
        <fullName evidence="8">Solute carrier family 46 member 3</fullName>
    </recommendedName>
</protein>
<evidence type="ECO:0000256" key="5">
    <source>
        <dbReference type="SAM" id="Phobius"/>
    </source>
</evidence>
<dbReference type="GO" id="GO:0022857">
    <property type="term" value="F:transmembrane transporter activity"/>
    <property type="evidence" value="ECO:0007669"/>
    <property type="project" value="TreeGrafter"/>
</dbReference>
<keyword evidence="7" id="KW-1185">Reference proteome</keyword>
<dbReference type="AlphaFoldDB" id="A0AAN9BGP6"/>
<evidence type="ECO:0008006" key="8">
    <source>
        <dbReference type="Google" id="ProtNLM"/>
    </source>
</evidence>
<evidence type="ECO:0000256" key="3">
    <source>
        <dbReference type="ARBA" id="ARBA00022989"/>
    </source>
</evidence>
<evidence type="ECO:0000313" key="7">
    <source>
        <dbReference type="Proteomes" id="UP001374579"/>
    </source>
</evidence>
<organism evidence="6 7">
    <name type="scientific">Littorina saxatilis</name>
    <dbReference type="NCBI Taxonomy" id="31220"/>
    <lineage>
        <taxon>Eukaryota</taxon>
        <taxon>Metazoa</taxon>
        <taxon>Spiralia</taxon>
        <taxon>Lophotrochozoa</taxon>
        <taxon>Mollusca</taxon>
        <taxon>Gastropoda</taxon>
        <taxon>Caenogastropoda</taxon>
        <taxon>Littorinimorpha</taxon>
        <taxon>Littorinoidea</taxon>
        <taxon>Littorinidae</taxon>
        <taxon>Littorina</taxon>
    </lineage>
</organism>
<sequence>MEKPFCMDALTSGIRSAISGVVQELAGLGLIKVLQNVVVTPGLVIIGCLSVITGDVITGLATSTLMLYLSDVAGIATPLISPSLRSMMSRMVSADRQGTLLAWIAMIESVCKCSAQMAFTPIYEATLPFMEGFVFLIVASTRVFIVIIQLLYIYLLNKSQRKKFQSVSVQTDIVVEVDDDTS</sequence>
<dbReference type="EMBL" id="JBAMIC010000008">
    <property type="protein sequence ID" value="KAK7105147.1"/>
    <property type="molecule type" value="Genomic_DNA"/>
</dbReference>
<keyword evidence="4 5" id="KW-0472">Membrane</keyword>
<reference evidence="6 7" key="1">
    <citation type="submission" date="2024-02" db="EMBL/GenBank/DDBJ databases">
        <title>Chromosome-scale genome assembly of the rough periwinkle Littorina saxatilis.</title>
        <authorList>
            <person name="De Jode A."/>
            <person name="Faria R."/>
            <person name="Formenti G."/>
            <person name="Sims Y."/>
            <person name="Smith T.P."/>
            <person name="Tracey A."/>
            <person name="Wood J.M.D."/>
            <person name="Zagrodzka Z.B."/>
            <person name="Johannesson K."/>
            <person name="Butlin R.K."/>
            <person name="Leder E.H."/>
        </authorList>
    </citation>
    <scope>NUCLEOTIDE SEQUENCE [LARGE SCALE GENOMIC DNA]</scope>
    <source>
        <strain evidence="6">Snail1</strain>
        <tissue evidence="6">Muscle</tissue>
    </source>
</reference>
<evidence type="ECO:0000256" key="4">
    <source>
        <dbReference type="ARBA" id="ARBA00023136"/>
    </source>
</evidence>
<dbReference type="GO" id="GO:0016020">
    <property type="term" value="C:membrane"/>
    <property type="evidence" value="ECO:0007669"/>
    <property type="project" value="UniProtKB-SubCell"/>
</dbReference>